<dbReference type="PANTHER" id="PTHR35789">
    <property type="entry name" value="SPORE GERMINATION PROTEIN B3"/>
    <property type="match status" value="1"/>
</dbReference>
<dbReference type="PANTHER" id="PTHR35789:SF1">
    <property type="entry name" value="SPORE GERMINATION PROTEIN B3"/>
    <property type="match status" value="1"/>
</dbReference>
<evidence type="ECO:0000256" key="5">
    <source>
        <dbReference type="ARBA" id="ARBA00023136"/>
    </source>
</evidence>
<dbReference type="InterPro" id="IPR008844">
    <property type="entry name" value="Spore_GerAC-like"/>
</dbReference>
<dbReference type="Proteomes" id="UP000182836">
    <property type="component" value="Unassembled WGS sequence"/>
</dbReference>
<dbReference type="Pfam" id="PF25198">
    <property type="entry name" value="Spore_GerAC_N"/>
    <property type="match status" value="1"/>
</dbReference>
<evidence type="ECO:0000313" key="13">
    <source>
        <dbReference type="Proteomes" id="UP000182836"/>
    </source>
</evidence>
<keyword evidence="7" id="KW-0449">Lipoprotein</keyword>
<organism evidence="10 12">
    <name type="scientific">Aneurinibacillus migulanus</name>
    <name type="common">Bacillus migulanus</name>
    <dbReference type="NCBI Taxonomy" id="47500"/>
    <lineage>
        <taxon>Bacteria</taxon>
        <taxon>Bacillati</taxon>
        <taxon>Bacillota</taxon>
        <taxon>Bacilli</taxon>
        <taxon>Bacillales</taxon>
        <taxon>Paenibacillaceae</taxon>
        <taxon>Aneurinibacillus group</taxon>
        <taxon>Aneurinibacillus</taxon>
    </lineage>
</organism>
<evidence type="ECO:0000313" key="11">
    <source>
        <dbReference type="EMBL" id="SDJ07912.1"/>
    </source>
</evidence>
<dbReference type="GO" id="GO:0016020">
    <property type="term" value="C:membrane"/>
    <property type="evidence" value="ECO:0007669"/>
    <property type="project" value="UniProtKB-SubCell"/>
</dbReference>
<protein>
    <submittedName>
        <fullName evidence="11">Spore germination protein KC</fullName>
    </submittedName>
    <submittedName>
        <fullName evidence="10">Spore gernimation protein GerC</fullName>
    </submittedName>
</protein>
<proteinExistence type="inferred from homology"/>
<evidence type="ECO:0000313" key="10">
    <source>
        <dbReference type="EMBL" id="KON95543.1"/>
    </source>
</evidence>
<evidence type="ECO:0000256" key="6">
    <source>
        <dbReference type="ARBA" id="ARBA00023139"/>
    </source>
</evidence>
<dbReference type="InterPro" id="IPR046953">
    <property type="entry name" value="Spore_GerAC-like_C"/>
</dbReference>
<dbReference type="AlphaFoldDB" id="A0A0D1V621"/>
<feature type="domain" description="Spore germination protein N-terminal" evidence="9">
    <location>
        <begin position="23"/>
        <end position="196"/>
    </location>
</feature>
<dbReference type="PROSITE" id="PS51257">
    <property type="entry name" value="PROKAR_LIPOPROTEIN"/>
    <property type="match status" value="1"/>
</dbReference>
<keyword evidence="6" id="KW-0564">Palmitate</keyword>
<dbReference type="NCBIfam" id="TIGR02887">
    <property type="entry name" value="spore_ger_x_C"/>
    <property type="match status" value="1"/>
</dbReference>
<gene>
    <name evidence="10" type="ORF">AF333_08710</name>
    <name evidence="11" type="ORF">SAMN04487909_111127</name>
</gene>
<keyword evidence="3" id="KW-0309">Germination</keyword>
<dbReference type="STRING" id="47500.AF333_08710"/>
<dbReference type="InterPro" id="IPR057336">
    <property type="entry name" value="GerAC_N"/>
</dbReference>
<evidence type="ECO:0000256" key="3">
    <source>
        <dbReference type="ARBA" id="ARBA00022544"/>
    </source>
</evidence>
<evidence type="ECO:0000313" key="12">
    <source>
        <dbReference type="Proteomes" id="UP000037269"/>
    </source>
</evidence>
<dbReference type="EMBL" id="LGUG01000004">
    <property type="protein sequence ID" value="KON95543.1"/>
    <property type="molecule type" value="Genomic_DNA"/>
</dbReference>
<evidence type="ECO:0000256" key="4">
    <source>
        <dbReference type="ARBA" id="ARBA00022729"/>
    </source>
</evidence>
<dbReference type="RefSeq" id="WP_043066642.1">
    <property type="nucleotide sequence ID" value="NZ_BJOA01000275.1"/>
</dbReference>
<reference evidence="11 13" key="2">
    <citation type="submission" date="2016-10" db="EMBL/GenBank/DDBJ databases">
        <authorList>
            <person name="de Groot N.N."/>
        </authorList>
    </citation>
    <scope>NUCLEOTIDE SEQUENCE [LARGE SCALE GENOMIC DNA]</scope>
    <source>
        <strain evidence="11 13">DSM 2895</strain>
    </source>
</reference>
<accession>A0A0D1V621</accession>
<dbReference type="GO" id="GO:0009847">
    <property type="term" value="P:spore germination"/>
    <property type="evidence" value="ECO:0007669"/>
    <property type="project" value="InterPro"/>
</dbReference>
<dbReference type="EMBL" id="FNED01000011">
    <property type="protein sequence ID" value="SDJ07912.1"/>
    <property type="molecule type" value="Genomic_DNA"/>
</dbReference>
<keyword evidence="12" id="KW-1185">Reference proteome</keyword>
<comment type="subcellular location">
    <subcellularLocation>
        <location evidence="1">Membrane</location>
        <topology evidence="1">Lipid-anchor</topology>
    </subcellularLocation>
</comment>
<feature type="domain" description="Spore germination GerAC-like C-terminal" evidence="8">
    <location>
        <begin position="223"/>
        <end position="386"/>
    </location>
</feature>
<dbReference type="InterPro" id="IPR038501">
    <property type="entry name" value="Spore_GerAC_C_sf"/>
</dbReference>
<evidence type="ECO:0000259" key="9">
    <source>
        <dbReference type="Pfam" id="PF25198"/>
    </source>
</evidence>
<dbReference type="OrthoDB" id="9816067at2"/>
<evidence type="ECO:0000256" key="1">
    <source>
        <dbReference type="ARBA" id="ARBA00004635"/>
    </source>
</evidence>
<dbReference type="Gene3D" id="6.20.190.10">
    <property type="entry name" value="Nutrient germinant receptor protein C, domain 1"/>
    <property type="match status" value="1"/>
</dbReference>
<comment type="similarity">
    <text evidence="2">Belongs to the GerABKC lipoprotein family.</text>
</comment>
<keyword evidence="5" id="KW-0472">Membrane</keyword>
<dbReference type="Proteomes" id="UP000037269">
    <property type="component" value="Unassembled WGS sequence"/>
</dbReference>
<dbReference type="GeneID" id="42305278"/>
<evidence type="ECO:0000256" key="7">
    <source>
        <dbReference type="ARBA" id="ARBA00023288"/>
    </source>
</evidence>
<reference evidence="10 12" key="1">
    <citation type="submission" date="2015-07" db="EMBL/GenBank/DDBJ databases">
        <title>Fjat-14205 dsm 2895.</title>
        <authorList>
            <person name="Liu B."/>
            <person name="Wang J."/>
            <person name="Zhu Y."/>
            <person name="Liu G."/>
            <person name="Chen Q."/>
            <person name="Chen Z."/>
            <person name="Lan J."/>
            <person name="Che J."/>
            <person name="Ge C."/>
            <person name="Shi H."/>
            <person name="Pan Z."/>
            <person name="Liu X."/>
        </authorList>
    </citation>
    <scope>NUCLEOTIDE SEQUENCE [LARGE SCALE GENOMIC DNA]</scope>
    <source>
        <strain evidence="10 12">DSM 2895</strain>
    </source>
</reference>
<dbReference type="Gene3D" id="3.30.300.210">
    <property type="entry name" value="Nutrient germinant receptor protein C, domain 3"/>
    <property type="match status" value="1"/>
</dbReference>
<evidence type="ECO:0000259" key="8">
    <source>
        <dbReference type="Pfam" id="PF05504"/>
    </source>
</evidence>
<dbReference type="Pfam" id="PF05504">
    <property type="entry name" value="Spore_GerAC"/>
    <property type="match status" value="1"/>
</dbReference>
<evidence type="ECO:0000256" key="2">
    <source>
        <dbReference type="ARBA" id="ARBA00007886"/>
    </source>
</evidence>
<keyword evidence="4" id="KW-0732">Signal</keyword>
<name>A0A0D1V621_ANEMI</name>
<dbReference type="PATRIC" id="fig|47500.8.peg.747"/>
<sequence length="398" mass="44151">MKRSVVLLLFFFVTLVFITGCWNRRELNDLAIAVGMGIDKSGDQYLVTAQVVDPGEVAAKGGSGRAPVTTYQQTGKTVLEALRKMTTLAPRKIYASHLRMLVIGESLAKDGMAKVLDLLSRDQELRTDFYIVVAKGTKAENILKILSPLEKIPANKMFSSLETSEKLWAPTVSITLDELISDLTSEGKQSALTGIRIKGSQEQGEMKKNVEEIDALGRLQYAGIAVFKKDKLVGWLNETESKGYTDLTDKLDGTILNVPCTKGGNVGIEVIRSKTDVKGKVKNGKPKVEVKIQTEANVAEVECGHLDLKKTKTIYDLETKLEKEVKDHCEASIRKAKKLGTDIFGFGEAVHRGAPRYWKKNKKHWDKNFIDLPVEIKVEAKIRRIGTIGNSFLEDVKK</sequence>